<evidence type="ECO:0000256" key="5">
    <source>
        <dbReference type="ARBA" id="ARBA00023204"/>
    </source>
</evidence>
<keyword evidence="9" id="KW-1185">Reference proteome</keyword>
<dbReference type="RefSeq" id="WP_307411338.1">
    <property type="nucleotide sequence ID" value="NZ_JAUSUR010000008.1"/>
</dbReference>
<dbReference type="InterPro" id="IPR036267">
    <property type="entry name" value="RuvA_C_sf"/>
</dbReference>
<dbReference type="HAMAP" id="MF_00031">
    <property type="entry name" value="DNA_HJ_migration_RuvA"/>
    <property type="match status" value="1"/>
</dbReference>
<comment type="subunit">
    <text evidence="6">Homotetramer. Forms an RuvA(8)-RuvB(12)-Holliday junction (HJ) complex. HJ DNA is sandwiched between 2 RuvA tetramers; dsDNA enters through RuvA and exits via RuvB. An RuvB hexamer assembles on each DNA strand where it exits the tetramer. Each RuvB hexamer is contacted by two RuvA subunits (via domain III) on 2 adjacent RuvB subunits; this complex drives branch migration. In the full resolvosome a probable DNA-RuvA(4)-RuvB(12)-RuvC(2) complex forms which resolves the HJ.</text>
</comment>
<keyword evidence="8" id="KW-0378">Hydrolase</keyword>
<evidence type="ECO:0000256" key="4">
    <source>
        <dbReference type="ARBA" id="ARBA00023172"/>
    </source>
</evidence>
<comment type="function">
    <text evidence="6">The RuvA-RuvB-RuvC complex processes Holliday junction (HJ) DNA during genetic recombination and DNA repair, while the RuvA-RuvB complex plays an important role in the rescue of blocked DNA replication forks via replication fork reversal (RFR). RuvA specifically binds to HJ cruciform DNA, conferring on it an open structure. The RuvB hexamer acts as an ATP-dependent pump, pulling dsDNA into and through the RuvAB complex. HJ branch migration allows RuvC to scan DNA until it finds its consensus sequence, where it cleaves and resolves the cruciform DNA.</text>
</comment>
<keyword evidence="8" id="KW-0067">ATP-binding</keyword>
<dbReference type="Pfam" id="PF14520">
    <property type="entry name" value="HHH_5"/>
    <property type="match status" value="1"/>
</dbReference>
<keyword evidence="5 6" id="KW-0234">DNA repair</keyword>
<dbReference type="InterPro" id="IPR000085">
    <property type="entry name" value="RuvA"/>
</dbReference>
<sequence length="191" mass="20948">MIAFIRGTVVSYTSDNVIVETGGIGYRIFMPNPTVLTLNEQTLIYTYQHIREDAQILFGFTSMDEHDLFLRLISVKGIGPKIAINALSVGGWKQIVEAIETNNAAYLKSLPGIGPKAASQIVLDLKGKLVDTKDTGKIDSNLSDAIEALKSLGYKANEVNPLVKHLRKEEGKSVDEYIKMALQLLAKQKGV</sequence>
<keyword evidence="3 6" id="KW-0238">DNA-binding</keyword>
<dbReference type="SUPFAM" id="SSF47781">
    <property type="entry name" value="RuvA domain 2-like"/>
    <property type="match status" value="1"/>
</dbReference>
<dbReference type="NCBIfam" id="TIGR00084">
    <property type="entry name" value="ruvA"/>
    <property type="match status" value="1"/>
</dbReference>
<evidence type="ECO:0000313" key="8">
    <source>
        <dbReference type="EMBL" id="MDQ0362979.1"/>
    </source>
</evidence>
<protein>
    <recommendedName>
        <fullName evidence="6">Holliday junction branch migration complex subunit RuvA</fullName>
    </recommendedName>
</protein>
<keyword evidence="8" id="KW-0547">Nucleotide-binding</keyword>
<dbReference type="Gene3D" id="1.10.8.10">
    <property type="entry name" value="DNA helicase RuvA subunit, C-terminal domain"/>
    <property type="match status" value="1"/>
</dbReference>
<comment type="domain">
    <text evidence="6">Has three domains with a flexible linker between the domains II and III and assumes an 'L' shape. Domain III is highly mobile and contacts RuvB.</text>
</comment>
<evidence type="ECO:0000256" key="3">
    <source>
        <dbReference type="ARBA" id="ARBA00023125"/>
    </source>
</evidence>
<organism evidence="8 9">
    <name type="scientific">Breznakia pachnodae</name>
    <dbReference type="NCBI Taxonomy" id="265178"/>
    <lineage>
        <taxon>Bacteria</taxon>
        <taxon>Bacillati</taxon>
        <taxon>Bacillota</taxon>
        <taxon>Erysipelotrichia</taxon>
        <taxon>Erysipelotrichales</taxon>
        <taxon>Erysipelotrichaceae</taxon>
        <taxon>Breznakia</taxon>
    </lineage>
</organism>
<dbReference type="InterPro" id="IPR012340">
    <property type="entry name" value="NA-bd_OB-fold"/>
</dbReference>
<comment type="subcellular location">
    <subcellularLocation>
        <location evidence="6">Cytoplasm</location>
    </subcellularLocation>
</comment>
<keyword evidence="1 6" id="KW-0963">Cytoplasm</keyword>
<evidence type="ECO:0000256" key="6">
    <source>
        <dbReference type="HAMAP-Rule" id="MF_00031"/>
    </source>
</evidence>
<comment type="caution">
    <text evidence="6">Lacks conserved residue(s) required for the propagation of feature annotation.</text>
</comment>
<dbReference type="CDD" id="cd14332">
    <property type="entry name" value="UBA_RuvA_C"/>
    <property type="match status" value="1"/>
</dbReference>
<name>A0ABU0E7W1_9FIRM</name>
<dbReference type="GO" id="GO:0016787">
    <property type="term" value="F:hydrolase activity"/>
    <property type="evidence" value="ECO:0007669"/>
    <property type="project" value="UniProtKB-KW"/>
</dbReference>
<evidence type="ECO:0000256" key="2">
    <source>
        <dbReference type="ARBA" id="ARBA00022763"/>
    </source>
</evidence>
<dbReference type="GO" id="GO:0003678">
    <property type="term" value="F:DNA helicase activity"/>
    <property type="evidence" value="ECO:0007669"/>
    <property type="project" value="UniProtKB-EC"/>
</dbReference>
<dbReference type="InterPro" id="IPR011114">
    <property type="entry name" value="RuvA_C"/>
</dbReference>
<dbReference type="SUPFAM" id="SSF46929">
    <property type="entry name" value="DNA helicase RuvA subunit, C-terminal domain"/>
    <property type="match status" value="1"/>
</dbReference>
<dbReference type="Pfam" id="PF01330">
    <property type="entry name" value="RuvA_N"/>
    <property type="match status" value="1"/>
</dbReference>
<feature type="domain" description="Helix-hairpin-helix DNA-binding motif class 1" evidence="7">
    <location>
        <begin position="105"/>
        <end position="124"/>
    </location>
</feature>
<gene>
    <name evidence="6" type="primary">ruvA</name>
    <name evidence="8" type="ORF">J2S15_003740</name>
</gene>
<comment type="caution">
    <text evidence="8">The sequence shown here is derived from an EMBL/GenBank/DDBJ whole genome shotgun (WGS) entry which is preliminary data.</text>
</comment>
<keyword evidence="4 6" id="KW-0233">DNA recombination</keyword>
<comment type="similarity">
    <text evidence="6">Belongs to the RuvA family.</text>
</comment>
<feature type="region of interest" description="Domain III" evidence="6">
    <location>
        <begin position="138"/>
        <end position="191"/>
    </location>
</feature>
<reference evidence="8 9" key="1">
    <citation type="submission" date="2023-07" db="EMBL/GenBank/DDBJ databases">
        <title>Genomic Encyclopedia of Type Strains, Phase IV (KMG-IV): sequencing the most valuable type-strain genomes for metagenomic binning, comparative biology and taxonomic classification.</title>
        <authorList>
            <person name="Goeker M."/>
        </authorList>
    </citation>
    <scope>NUCLEOTIDE SEQUENCE [LARGE SCALE GENOMIC DNA]</scope>
    <source>
        <strain evidence="8 9">DSM 16784</strain>
    </source>
</reference>
<feature type="domain" description="Helix-hairpin-helix DNA-binding motif class 1" evidence="7">
    <location>
        <begin position="70"/>
        <end position="89"/>
    </location>
</feature>
<dbReference type="Pfam" id="PF07499">
    <property type="entry name" value="RuvA_C"/>
    <property type="match status" value="1"/>
</dbReference>
<dbReference type="SUPFAM" id="SSF50249">
    <property type="entry name" value="Nucleic acid-binding proteins"/>
    <property type="match status" value="1"/>
</dbReference>
<proteinExistence type="inferred from homology"/>
<dbReference type="Proteomes" id="UP001230220">
    <property type="component" value="Unassembled WGS sequence"/>
</dbReference>
<dbReference type="SMART" id="SM00278">
    <property type="entry name" value="HhH1"/>
    <property type="match status" value="2"/>
</dbReference>
<dbReference type="Gene3D" id="2.40.50.140">
    <property type="entry name" value="Nucleic acid-binding proteins"/>
    <property type="match status" value="1"/>
</dbReference>
<dbReference type="Gene3D" id="1.10.150.20">
    <property type="entry name" value="5' to 3' exonuclease, C-terminal subdomain"/>
    <property type="match status" value="1"/>
</dbReference>
<evidence type="ECO:0000259" key="7">
    <source>
        <dbReference type="SMART" id="SM00278"/>
    </source>
</evidence>
<dbReference type="InterPro" id="IPR013849">
    <property type="entry name" value="DNA_helicase_Holl-junc_RuvA_I"/>
</dbReference>
<dbReference type="EMBL" id="JAUSUR010000008">
    <property type="protein sequence ID" value="MDQ0362979.1"/>
    <property type="molecule type" value="Genomic_DNA"/>
</dbReference>
<keyword evidence="8" id="KW-0347">Helicase</keyword>
<evidence type="ECO:0000313" key="9">
    <source>
        <dbReference type="Proteomes" id="UP001230220"/>
    </source>
</evidence>
<accession>A0ABU0E7W1</accession>
<evidence type="ECO:0000256" key="1">
    <source>
        <dbReference type="ARBA" id="ARBA00022490"/>
    </source>
</evidence>
<dbReference type="InterPro" id="IPR010994">
    <property type="entry name" value="RuvA_2-like"/>
</dbReference>
<dbReference type="InterPro" id="IPR003583">
    <property type="entry name" value="Hlx-hairpin-Hlx_DNA-bd_motif"/>
</dbReference>
<keyword evidence="2 6" id="KW-0227">DNA damage</keyword>